<dbReference type="InterPro" id="IPR012334">
    <property type="entry name" value="Pectin_lyas_fold"/>
</dbReference>
<dbReference type="RefSeq" id="WP_007280251.1">
    <property type="nucleotide sequence ID" value="NZ_ABCK01000021.1"/>
</dbReference>
<dbReference type="PANTHER" id="PTHR31339">
    <property type="entry name" value="PECTIN LYASE-RELATED"/>
    <property type="match status" value="1"/>
</dbReference>
<name>A6DQX8_9BACT</name>
<dbReference type="InterPro" id="IPR000743">
    <property type="entry name" value="Glyco_hydro_28"/>
</dbReference>
<gene>
    <name evidence="5" type="ORF">LNTAR_19562</name>
</gene>
<evidence type="ECO:0000256" key="1">
    <source>
        <dbReference type="ARBA" id="ARBA00008834"/>
    </source>
</evidence>
<reference evidence="5 6" key="1">
    <citation type="journal article" date="2010" name="J. Bacteriol.">
        <title>Genome sequence of Lentisphaera araneosa HTCC2155T, the type species of the order Lentisphaerales in the phylum Lentisphaerae.</title>
        <authorList>
            <person name="Thrash J.C."/>
            <person name="Cho J.C."/>
            <person name="Vergin K.L."/>
            <person name="Morris R.M."/>
            <person name="Giovannoni S.J."/>
        </authorList>
    </citation>
    <scope>NUCLEOTIDE SEQUENCE [LARGE SCALE GENOMIC DNA]</scope>
    <source>
        <strain evidence="5 6">HTCC2155</strain>
    </source>
</reference>
<dbReference type="PANTHER" id="PTHR31339:SF9">
    <property type="entry name" value="PLASMIN AND FIBRONECTIN-BINDING PROTEIN A"/>
    <property type="match status" value="1"/>
</dbReference>
<dbReference type="Gene3D" id="2.160.20.10">
    <property type="entry name" value="Single-stranded right-handed beta-helix, Pectin lyase-like"/>
    <property type="match status" value="1"/>
</dbReference>
<dbReference type="GO" id="GO:0005975">
    <property type="term" value="P:carbohydrate metabolic process"/>
    <property type="evidence" value="ECO:0007669"/>
    <property type="project" value="InterPro"/>
</dbReference>
<dbReference type="eggNOG" id="COG5434">
    <property type="taxonomic scope" value="Bacteria"/>
</dbReference>
<comment type="caution">
    <text evidence="5">The sequence shown here is derived from an EMBL/GenBank/DDBJ whole genome shotgun (WGS) entry which is preliminary data.</text>
</comment>
<evidence type="ECO:0000256" key="3">
    <source>
        <dbReference type="ARBA" id="ARBA00023295"/>
    </source>
</evidence>
<proteinExistence type="inferred from homology"/>
<keyword evidence="3 4" id="KW-0326">Glycosidase</keyword>
<dbReference type="SMART" id="SM00710">
    <property type="entry name" value="PbH1"/>
    <property type="match status" value="5"/>
</dbReference>
<evidence type="ECO:0000313" key="5">
    <source>
        <dbReference type="EMBL" id="EDM26028.1"/>
    </source>
</evidence>
<sequence>MSLAVNAAQYLASENGVKADGVSNNALILQGLIDRCASEGGGTVVIDKGVVVSGAITLKSYVTLEIAKDAVLQNTGDREDYPYVPVDFLSYYPERRAMIYAQNQKHVAVVGKGTIEGRSDKFKARSSESARVSLIRFDGCENVLIKDITLQNASMWTQHYYRCDKVNVSGITVKNYMKNDDGLNIDGCHDVKIDNCDIRSHDDAITLKTCSRRANKNILVTNCRLNSVKSAFKFGTESHAGFINVTARNLKITGGRDAIALFSVDGAKIENILIEEIEIKGTKCPLIVYLGERLREIKGDTQARIVGSVNNLTIRNIKASGAERPIILSGIEGHIIENINLEDLDLQFNKAAISKKSKRKKSKKSNDKALSAYELKIDTKGYPSSSLFGELNAWGTLIRYAKNVQLKNIHFSQDQGINKHVMFIEKAQNILVNKSNVESSEKTIPWVMAKDVESVKVELNWPKDAIWLKSQGDESKGLHLVTEF</sequence>
<dbReference type="Proteomes" id="UP000004947">
    <property type="component" value="Unassembled WGS sequence"/>
</dbReference>
<accession>A6DQX8</accession>
<protein>
    <submittedName>
        <fullName evidence="5">Putative polygalacturonase</fullName>
    </submittedName>
</protein>
<keyword evidence="6" id="KW-1185">Reference proteome</keyword>
<dbReference type="InterPro" id="IPR006626">
    <property type="entry name" value="PbH1"/>
</dbReference>
<evidence type="ECO:0000313" key="6">
    <source>
        <dbReference type="Proteomes" id="UP000004947"/>
    </source>
</evidence>
<dbReference type="InterPro" id="IPR011050">
    <property type="entry name" value="Pectin_lyase_fold/virulence"/>
</dbReference>
<dbReference type="AlphaFoldDB" id="A6DQX8"/>
<dbReference type="InterPro" id="IPR051801">
    <property type="entry name" value="GH28_Enzymes"/>
</dbReference>
<dbReference type="STRING" id="313628.LNTAR_19562"/>
<evidence type="ECO:0000256" key="4">
    <source>
        <dbReference type="RuleBase" id="RU361169"/>
    </source>
</evidence>
<dbReference type="GO" id="GO:0004650">
    <property type="term" value="F:polygalacturonase activity"/>
    <property type="evidence" value="ECO:0007669"/>
    <property type="project" value="InterPro"/>
</dbReference>
<keyword evidence="2 4" id="KW-0378">Hydrolase</keyword>
<evidence type="ECO:0000256" key="2">
    <source>
        <dbReference type="ARBA" id="ARBA00022801"/>
    </source>
</evidence>
<dbReference type="SUPFAM" id="SSF51126">
    <property type="entry name" value="Pectin lyase-like"/>
    <property type="match status" value="1"/>
</dbReference>
<comment type="similarity">
    <text evidence="1 4">Belongs to the glycosyl hydrolase 28 family.</text>
</comment>
<organism evidence="5 6">
    <name type="scientific">Lentisphaera araneosa HTCC2155</name>
    <dbReference type="NCBI Taxonomy" id="313628"/>
    <lineage>
        <taxon>Bacteria</taxon>
        <taxon>Pseudomonadati</taxon>
        <taxon>Lentisphaerota</taxon>
        <taxon>Lentisphaeria</taxon>
        <taxon>Lentisphaerales</taxon>
        <taxon>Lentisphaeraceae</taxon>
        <taxon>Lentisphaera</taxon>
    </lineage>
</organism>
<dbReference type="Pfam" id="PF00295">
    <property type="entry name" value="Glyco_hydro_28"/>
    <property type="match status" value="1"/>
</dbReference>
<dbReference type="EMBL" id="ABCK01000021">
    <property type="protein sequence ID" value="EDM26028.1"/>
    <property type="molecule type" value="Genomic_DNA"/>
</dbReference>